<dbReference type="AlphaFoldDB" id="A0A6C2YVF9"/>
<organism evidence="1">
    <name type="scientific">Tuwongella immobilis</name>
    <dbReference type="NCBI Taxonomy" id="692036"/>
    <lineage>
        <taxon>Bacteria</taxon>
        <taxon>Pseudomonadati</taxon>
        <taxon>Planctomycetota</taxon>
        <taxon>Planctomycetia</taxon>
        <taxon>Gemmatales</taxon>
        <taxon>Gemmataceae</taxon>
        <taxon>Tuwongella</taxon>
    </lineage>
</organism>
<evidence type="ECO:0000313" key="2">
    <source>
        <dbReference type="Proteomes" id="UP000464378"/>
    </source>
</evidence>
<dbReference type="KEGG" id="tim:GMBLW1_42240"/>
<gene>
    <name evidence="1" type="ORF">GMBLW1_42240</name>
</gene>
<keyword evidence="2" id="KW-1185">Reference proteome</keyword>
<dbReference type="Gene3D" id="3.80.10.10">
    <property type="entry name" value="Ribonuclease Inhibitor"/>
    <property type="match status" value="1"/>
</dbReference>
<sequence>MNPPEDLLQSALRSPEGSAALILADWYEEQGNLPASELIRCLVEHERLAQADASRPEIASDSGPHPALDDSRLAVADLAARVRLKIVQTQQLRGADALVAGNAQVPLAHLRDYLHGIPAYLEITDPRMFALALSQWLRDWPARILRAGPLRPSQLRGILRSPGAELLVGLSFTAQDTASETGLEVLGKFAQTVRLSRLGIHTRNWLDGHTDRLRQVTQATPLVELHLGTSEGLLPNPARLGNHGWGRELRTLRLRSAGGFTREQSPGSALDAATIANWGNPEDFPALESLHMQELTYNPDAIEGFAKPGHFPHLRRLILGAGNNRSIDWRPLGRLLSQGNLRSLELLAGYEWAPNALEAILSTTTADCRLQAIGLKSLTRGDRSLQALAAWPGLARIVDLDFGERATASEADWLALVQSPDFQPSRLNFSGADLPESVCLALGTALQSGQLTEFGWHENVSFSRARWTMWLHSGMLKQLRRLELRFPRGADATLAWVGRHADCPQLQEVVLASDAMDFSRLDVWLSDRFPKLWRITFAGSRANWPLPRRWLGRWQVTNAMEIIHPERMP</sequence>
<protein>
    <recommendedName>
        <fullName evidence="3">Repeat-companion domain protein</fullName>
    </recommendedName>
</protein>
<dbReference type="Proteomes" id="UP000464378">
    <property type="component" value="Chromosome"/>
</dbReference>
<dbReference type="EMBL" id="LR586016">
    <property type="protein sequence ID" value="VIP04969.1"/>
    <property type="molecule type" value="Genomic_DNA"/>
</dbReference>
<name>A0A6C2YVF9_9BACT</name>
<reference evidence="1" key="1">
    <citation type="submission" date="2019-04" db="EMBL/GenBank/DDBJ databases">
        <authorList>
            <consortium name="Science for Life Laboratories"/>
        </authorList>
    </citation>
    <scope>NUCLEOTIDE SEQUENCE</scope>
    <source>
        <strain evidence="1">MBLW1</strain>
    </source>
</reference>
<dbReference type="InterPro" id="IPR032675">
    <property type="entry name" value="LRR_dom_sf"/>
</dbReference>
<proteinExistence type="predicted"/>
<dbReference type="RefSeq" id="WP_162659983.1">
    <property type="nucleotide sequence ID" value="NZ_LR593887.1"/>
</dbReference>
<dbReference type="InParanoid" id="A0A6C2YVF9"/>
<evidence type="ECO:0000313" key="1">
    <source>
        <dbReference type="EMBL" id="VIP04969.1"/>
    </source>
</evidence>
<evidence type="ECO:0008006" key="3">
    <source>
        <dbReference type="Google" id="ProtNLM"/>
    </source>
</evidence>
<dbReference type="EMBL" id="LR593887">
    <property type="protein sequence ID" value="VTS07296.1"/>
    <property type="molecule type" value="Genomic_DNA"/>
</dbReference>
<accession>A0A6C2YVF9</accession>